<keyword evidence="2" id="KW-0813">Transport</keyword>
<organism evidence="11 12">
    <name type="scientific">Candidatus Thiodiazotropha taylori</name>
    <dbReference type="NCBI Taxonomy" id="2792791"/>
    <lineage>
        <taxon>Bacteria</taxon>
        <taxon>Pseudomonadati</taxon>
        <taxon>Pseudomonadota</taxon>
        <taxon>Gammaproteobacteria</taxon>
        <taxon>Chromatiales</taxon>
        <taxon>Sedimenticolaceae</taxon>
        <taxon>Candidatus Thiodiazotropha</taxon>
    </lineage>
</organism>
<feature type="domain" description="Cytochrome c" evidence="10">
    <location>
        <begin position="32"/>
        <end position="115"/>
    </location>
</feature>
<dbReference type="InterPro" id="IPR009056">
    <property type="entry name" value="Cyt_c-like_dom"/>
</dbReference>
<protein>
    <recommendedName>
        <fullName evidence="10">Cytochrome c domain-containing protein</fullName>
    </recommendedName>
</protein>
<dbReference type="GO" id="GO:0020037">
    <property type="term" value="F:heme binding"/>
    <property type="evidence" value="ECO:0007669"/>
    <property type="project" value="InterPro"/>
</dbReference>
<feature type="binding site" description="covalent" evidence="8">
    <location>
        <position position="142"/>
    </location>
    <ligand>
        <name>heme c</name>
        <dbReference type="ChEBI" id="CHEBI:61717"/>
        <label>2</label>
    </ligand>
</feature>
<feature type="binding site" description="axial binding residue" evidence="9">
    <location>
        <position position="143"/>
    </location>
    <ligand>
        <name>heme c</name>
        <dbReference type="ChEBI" id="CHEBI:61717"/>
        <label>2</label>
    </ligand>
    <ligandPart>
        <name>Fe</name>
        <dbReference type="ChEBI" id="CHEBI:18248"/>
    </ligandPart>
</feature>
<comment type="caution">
    <text evidence="11">The sequence shown here is derived from an EMBL/GenBank/DDBJ whole genome shotgun (WGS) entry which is preliminary data.</text>
</comment>
<comment type="subcellular location">
    <subcellularLocation>
        <location evidence="1">Periplasm</location>
    </subcellularLocation>
</comment>
<dbReference type="GO" id="GO:0009055">
    <property type="term" value="F:electron transfer activity"/>
    <property type="evidence" value="ECO:0007669"/>
    <property type="project" value="InterPro"/>
</dbReference>
<dbReference type="EMBL" id="JAHHGM010000001">
    <property type="protein sequence ID" value="MBT2987407.1"/>
    <property type="molecule type" value="Genomic_DNA"/>
</dbReference>
<evidence type="ECO:0000256" key="7">
    <source>
        <dbReference type="ARBA" id="ARBA00023004"/>
    </source>
</evidence>
<dbReference type="InterPro" id="IPR050597">
    <property type="entry name" value="Cytochrome_c_Oxidase_Subunit"/>
</dbReference>
<feature type="binding site" description="covalent" evidence="8">
    <location>
        <position position="139"/>
    </location>
    <ligand>
        <name>heme c</name>
        <dbReference type="ChEBI" id="CHEBI:61717"/>
        <label>2</label>
    </ligand>
</feature>
<feature type="binding site" description="axial binding residue" evidence="9">
    <location>
        <position position="53"/>
    </location>
    <ligand>
        <name>heme c</name>
        <dbReference type="ChEBI" id="CHEBI:61717"/>
        <label>1</label>
    </ligand>
    <ligandPart>
        <name>Fe</name>
        <dbReference type="ChEBI" id="CHEBI:18248"/>
    </ligandPart>
</feature>
<evidence type="ECO:0000256" key="2">
    <source>
        <dbReference type="ARBA" id="ARBA00022448"/>
    </source>
</evidence>
<accession>A0A944QRW8</accession>
<keyword evidence="4 9" id="KW-0479">Metal-binding</keyword>
<dbReference type="GO" id="GO:0042597">
    <property type="term" value="C:periplasmic space"/>
    <property type="evidence" value="ECO:0007669"/>
    <property type="project" value="UniProtKB-SubCell"/>
</dbReference>
<dbReference type="PANTHER" id="PTHR33751">
    <property type="entry name" value="CBB3-TYPE CYTOCHROME C OXIDASE SUBUNIT FIXP"/>
    <property type="match status" value="1"/>
</dbReference>
<dbReference type="Gene3D" id="1.10.760.10">
    <property type="entry name" value="Cytochrome c-like domain"/>
    <property type="match status" value="2"/>
</dbReference>
<dbReference type="GO" id="GO:0005506">
    <property type="term" value="F:iron ion binding"/>
    <property type="evidence" value="ECO:0007669"/>
    <property type="project" value="InterPro"/>
</dbReference>
<dbReference type="InterPro" id="IPR036909">
    <property type="entry name" value="Cyt_c-like_dom_sf"/>
</dbReference>
<keyword evidence="6" id="KW-0249">Electron transport</keyword>
<feature type="binding site" description="axial binding residue" evidence="9">
    <location>
        <position position="183"/>
    </location>
    <ligand>
        <name>heme c</name>
        <dbReference type="ChEBI" id="CHEBI:61717"/>
        <label>2</label>
    </ligand>
    <ligandPart>
        <name>Fe</name>
        <dbReference type="ChEBI" id="CHEBI:18248"/>
    </ligandPart>
</feature>
<dbReference type="PROSITE" id="PS51007">
    <property type="entry name" value="CYTC"/>
    <property type="match status" value="1"/>
</dbReference>
<sequence length="211" mass="24095">MSGRLAWRRLLLLLSWLVLQHYSLGCRAVEDAEAEIRQPYLVPLQVQSCFPCHGPRGQSGSSAIPSLAGLPREYLRKVMRAYRHGGRFGTVMGRLAAAYEEADLIVMADYFSGQPIKAQKQTTEWRLVDLGRRLHRYYCRDCHGDPEQSAKPGVPHLHGRWMDYLRWTLWDYLVGINQGDEEMATQLTALMRRHGAKGVEALLHYYGKGKP</sequence>
<dbReference type="PIRSF" id="PIRSF000005">
    <property type="entry name" value="Cytochrome_c4"/>
    <property type="match status" value="1"/>
</dbReference>
<keyword evidence="5" id="KW-0574">Periplasm</keyword>
<comment type="PTM">
    <text evidence="8">Binds 2 heme c groups covalently per subunit.</text>
</comment>
<dbReference type="AlphaFoldDB" id="A0A944QRW8"/>
<dbReference type="SUPFAM" id="SSF46626">
    <property type="entry name" value="Cytochrome c"/>
    <property type="match status" value="2"/>
</dbReference>
<evidence type="ECO:0000313" key="12">
    <source>
        <dbReference type="Proteomes" id="UP000770889"/>
    </source>
</evidence>
<feature type="binding site" description="covalent" evidence="8">
    <location>
        <position position="52"/>
    </location>
    <ligand>
        <name>heme c</name>
        <dbReference type="ChEBI" id="CHEBI:61717"/>
        <label>1</label>
    </ligand>
</feature>
<evidence type="ECO:0000256" key="8">
    <source>
        <dbReference type="PIRSR" id="PIRSR000005-1"/>
    </source>
</evidence>
<evidence type="ECO:0000256" key="4">
    <source>
        <dbReference type="ARBA" id="ARBA00022723"/>
    </source>
</evidence>
<feature type="binding site" description="axial binding residue" evidence="9">
    <location>
        <position position="92"/>
    </location>
    <ligand>
        <name>heme c</name>
        <dbReference type="ChEBI" id="CHEBI:61717"/>
        <label>1</label>
    </ligand>
    <ligandPart>
        <name>Fe</name>
        <dbReference type="ChEBI" id="CHEBI:18248"/>
    </ligandPart>
</feature>
<keyword evidence="3 8" id="KW-0349">Heme</keyword>
<evidence type="ECO:0000256" key="5">
    <source>
        <dbReference type="ARBA" id="ARBA00022764"/>
    </source>
</evidence>
<dbReference type="PANTHER" id="PTHR33751:SF9">
    <property type="entry name" value="CYTOCHROME C4"/>
    <property type="match status" value="1"/>
</dbReference>
<evidence type="ECO:0000259" key="10">
    <source>
        <dbReference type="PROSITE" id="PS51007"/>
    </source>
</evidence>
<gene>
    <name evidence="11" type="ORF">KME65_00440</name>
</gene>
<evidence type="ECO:0000256" key="3">
    <source>
        <dbReference type="ARBA" id="ARBA00022617"/>
    </source>
</evidence>
<evidence type="ECO:0000256" key="9">
    <source>
        <dbReference type="PIRSR" id="PIRSR000005-2"/>
    </source>
</evidence>
<dbReference type="Proteomes" id="UP000770889">
    <property type="component" value="Unassembled WGS sequence"/>
</dbReference>
<reference evidence="11 12" key="1">
    <citation type="submission" date="2021-05" db="EMBL/GenBank/DDBJ databases">
        <title>Genetic and Functional Diversity in Clade A Lucinid endosymbionts from the Bahamas.</title>
        <authorList>
            <person name="Giani N.M."/>
            <person name="Engel A.S."/>
            <person name="Campbell B.J."/>
        </authorList>
    </citation>
    <scope>NUCLEOTIDE SEQUENCE [LARGE SCALE GENOMIC DNA]</scope>
    <source>
        <strain evidence="11">LUC16012Gg_MoonRockCtena</strain>
    </source>
</reference>
<feature type="binding site" description="covalent" evidence="8">
    <location>
        <position position="49"/>
    </location>
    <ligand>
        <name>heme c</name>
        <dbReference type="ChEBI" id="CHEBI:61717"/>
        <label>1</label>
    </ligand>
</feature>
<keyword evidence="7 9" id="KW-0408">Iron</keyword>
<evidence type="ECO:0000256" key="6">
    <source>
        <dbReference type="ARBA" id="ARBA00022982"/>
    </source>
</evidence>
<dbReference type="InterPro" id="IPR024167">
    <property type="entry name" value="Cytochrome_c4-like"/>
</dbReference>
<evidence type="ECO:0000313" key="11">
    <source>
        <dbReference type="EMBL" id="MBT2987407.1"/>
    </source>
</evidence>
<name>A0A944QRW8_9GAMM</name>
<proteinExistence type="predicted"/>
<evidence type="ECO:0000256" key="1">
    <source>
        <dbReference type="ARBA" id="ARBA00004418"/>
    </source>
</evidence>